<dbReference type="Gene3D" id="3.10.129.10">
    <property type="entry name" value="Hotdog Thioesterase"/>
    <property type="match status" value="1"/>
</dbReference>
<feature type="domain" description="AMP-binding enzyme C-terminal" evidence="2">
    <location>
        <begin position="365"/>
        <end position="445"/>
    </location>
</feature>
<evidence type="ECO:0000313" key="4">
    <source>
        <dbReference type="EMBL" id="MFC4417291.1"/>
    </source>
</evidence>
<proteinExistence type="predicted"/>
<protein>
    <submittedName>
        <fullName evidence="4">AMP-binding protein</fullName>
    </submittedName>
</protein>
<dbReference type="InterPro" id="IPR045851">
    <property type="entry name" value="AMP-bd_C_sf"/>
</dbReference>
<dbReference type="EMBL" id="JBHSEO010000057">
    <property type="protein sequence ID" value="MFC4417291.1"/>
    <property type="molecule type" value="Genomic_DNA"/>
</dbReference>
<dbReference type="Proteomes" id="UP001596015">
    <property type="component" value="Unassembled WGS sequence"/>
</dbReference>
<accession>A0ABV8XH55</accession>
<dbReference type="Gene3D" id="3.30.300.30">
    <property type="match status" value="1"/>
</dbReference>
<dbReference type="SUPFAM" id="SSF54637">
    <property type="entry name" value="Thioesterase/thiol ester dehydrase-isomerase"/>
    <property type="match status" value="1"/>
</dbReference>
<evidence type="ECO:0000259" key="3">
    <source>
        <dbReference type="Pfam" id="PF22818"/>
    </source>
</evidence>
<dbReference type="PANTHER" id="PTHR43767:SF1">
    <property type="entry name" value="NONRIBOSOMAL PEPTIDE SYNTHASE PES1 (EUROFUNG)-RELATED"/>
    <property type="match status" value="1"/>
</dbReference>
<name>A0ABV8XH55_9GAMM</name>
<feature type="domain" description="ApeI dehydratase-like" evidence="3">
    <location>
        <begin position="474"/>
        <end position="560"/>
    </location>
</feature>
<dbReference type="Pfam" id="PF13193">
    <property type="entry name" value="AMP-binding_C"/>
    <property type="match status" value="1"/>
</dbReference>
<dbReference type="InterPro" id="IPR050237">
    <property type="entry name" value="ATP-dep_AMP-bd_enzyme"/>
</dbReference>
<keyword evidence="5" id="KW-1185">Reference proteome</keyword>
<comment type="caution">
    <text evidence="4">The sequence shown here is derived from an EMBL/GenBank/DDBJ whole genome shotgun (WGS) entry which is preliminary data.</text>
</comment>
<dbReference type="SUPFAM" id="SSF56801">
    <property type="entry name" value="Acetyl-CoA synthetase-like"/>
    <property type="match status" value="1"/>
</dbReference>
<dbReference type="Gene3D" id="3.40.50.12780">
    <property type="entry name" value="N-terminal domain of ligase-like"/>
    <property type="match status" value="1"/>
</dbReference>
<reference evidence="5" key="1">
    <citation type="journal article" date="2019" name="Int. J. Syst. Evol. Microbiol.">
        <title>The Global Catalogue of Microorganisms (GCM) 10K type strain sequencing project: providing services to taxonomists for standard genome sequencing and annotation.</title>
        <authorList>
            <consortium name="The Broad Institute Genomics Platform"/>
            <consortium name="The Broad Institute Genome Sequencing Center for Infectious Disease"/>
            <person name="Wu L."/>
            <person name="Ma J."/>
        </authorList>
    </citation>
    <scope>NUCLEOTIDE SEQUENCE [LARGE SCALE GENOMIC DNA]</scope>
    <source>
        <strain evidence="5">CCUG 49679</strain>
    </source>
</reference>
<dbReference type="Pfam" id="PF00501">
    <property type="entry name" value="AMP-binding"/>
    <property type="match status" value="1"/>
</dbReference>
<dbReference type="Pfam" id="PF22818">
    <property type="entry name" value="ApeI-like"/>
    <property type="match status" value="1"/>
</dbReference>
<dbReference type="InterPro" id="IPR025110">
    <property type="entry name" value="AMP-bd_C"/>
</dbReference>
<evidence type="ECO:0000313" key="5">
    <source>
        <dbReference type="Proteomes" id="UP001596015"/>
    </source>
</evidence>
<dbReference type="InterPro" id="IPR000873">
    <property type="entry name" value="AMP-dep_synth/lig_dom"/>
</dbReference>
<organism evidence="4 5">
    <name type="scientific">Chromohalobacter beijerinckii</name>
    <dbReference type="NCBI Taxonomy" id="86179"/>
    <lineage>
        <taxon>Bacteria</taxon>
        <taxon>Pseudomonadati</taxon>
        <taxon>Pseudomonadota</taxon>
        <taxon>Gammaproteobacteria</taxon>
        <taxon>Oceanospirillales</taxon>
        <taxon>Halomonadaceae</taxon>
        <taxon>Chromohalobacter</taxon>
    </lineage>
</organism>
<dbReference type="PANTHER" id="PTHR43767">
    <property type="entry name" value="LONG-CHAIN-FATTY-ACID--COA LIGASE"/>
    <property type="match status" value="1"/>
</dbReference>
<feature type="domain" description="AMP-dependent synthetase/ligase" evidence="1">
    <location>
        <begin position="104"/>
        <end position="307"/>
    </location>
</feature>
<dbReference type="RefSeq" id="WP_246940253.1">
    <property type="nucleotide sequence ID" value="NZ_JAKGAK010000003.1"/>
</dbReference>
<sequence>MTFTSLCHLPWRRAASSSGARPEIHALGDAWLTTSRLANEIDRWHAWLATQPQGAWLLYNRDPALFCPALLALWETGQTAVLPGDDRPQTLAAMASQVVGRIPERLPDEAPRSRPMPAIPATLARDAIAVTLYTSGSTGAPVSVDKLFACLEAELDAHHALWPLVGGKPNDAAVISQVSHQHIYGLLVGLLHPLCAGVPFCARDCGYPEVLSARLEEAHAAGRTAVIASSPPQLARLPAYLEWAARGRIERLFSSGAPLPQRHAARTEALLQAPVIEIYGSTETGGIGYRRQRDDTDWQPFPGVEFRIEAGTLRLRSPFLSDAPSPPQWWAQPDRAEANGERFRLLGRQDRIVKVAGKRVSLTALEQALHECDAVLDARCVTLHDDQERLGAIVALEADAIPQARDERHALLTTLRQHLSQRFEGVAIPRYWRFVDAVPRNTQGKLDNVLVKRLFADLNDSRLPRWLGDSHPAPNTVRVTLEVPEQLRYLDGHFDSLALVPGVVMVQWAYRLGEQYWGKLGPFRGVERVKFQQMLRPGTRCTLTLERHPRHIAFRFSSGHASGQEHYCLGKLRLDEVTDA</sequence>
<evidence type="ECO:0000259" key="1">
    <source>
        <dbReference type="Pfam" id="PF00501"/>
    </source>
</evidence>
<dbReference type="InterPro" id="IPR029069">
    <property type="entry name" value="HotDog_dom_sf"/>
</dbReference>
<gene>
    <name evidence="4" type="ORF">ACFO0E_12875</name>
</gene>
<dbReference type="InterPro" id="IPR042099">
    <property type="entry name" value="ANL_N_sf"/>
</dbReference>
<evidence type="ECO:0000259" key="2">
    <source>
        <dbReference type="Pfam" id="PF13193"/>
    </source>
</evidence>
<dbReference type="InterPro" id="IPR054545">
    <property type="entry name" value="ApeI-like"/>
</dbReference>